<name>A0AAV4CW65_9GAST</name>
<dbReference type="AlphaFoldDB" id="A0AAV4CW65"/>
<proteinExistence type="predicted"/>
<gene>
    <name evidence="2" type="ORF">PoB_006263900</name>
</gene>
<protein>
    <submittedName>
        <fullName evidence="2">Uncharacterized protein</fullName>
    </submittedName>
</protein>
<dbReference type="EMBL" id="BLXT01007044">
    <property type="protein sequence ID" value="GFO36134.1"/>
    <property type="molecule type" value="Genomic_DNA"/>
</dbReference>
<evidence type="ECO:0000313" key="2">
    <source>
        <dbReference type="EMBL" id="GFO36134.1"/>
    </source>
</evidence>
<reference evidence="2 3" key="1">
    <citation type="journal article" date="2021" name="Elife">
        <title>Chloroplast acquisition without the gene transfer in kleptoplastic sea slugs, Plakobranchus ocellatus.</title>
        <authorList>
            <person name="Maeda T."/>
            <person name="Takahashi S."/>
            <person name="Yoshida T."/>
            <person name="Shimamura S."/>
            <person name="Takaki Y."/>
            <person name="Nagai Y."/>
            <person name="Toyoda A."/>
            <person name="Suzuki Y."/>
            <person name="Arimoto A."/>
            <person name="Ishii H."/>
            <person name="Satoh N."/>
            <person name="Nishiyama T."/>
            <person name="Hasebe M."/>
            <person name="Maruyama T."/>
            <person name="Minagawa J."/>
            <person name="Obokata J."/>
            <person name="Shigenobu S."/>
        </authorList>
    </citation>
    <scope>NUCLEOTIDE SEQUENCE [LARGE SCALE GENOMIC DNA]</scope>
</reference>
<feature type="region of interest" description="Disordered" evidence="1">
    <location>
        <begin position="1"/>
        <end position="23"/>
    </location>
</feature>
<keyword evidence="3" id="KW-1185">Reference proteome</keyword>
<evidence type="ECO:0000313" key="3">
    <source>
        <dbReference type="Proteomes" id="UP000735302"/>
    </source>
</evidence>
<sequence length="169" mass="18022">MTVRSQEGFSAPAPDAHVQLGSNSPTSSDSSICLYQCPVKNQQFGLNSKSSDCLICLYQSPARNQQFGLDSNLLKTFSLYCTPAFDGSTADLLSEARTDLYGLGTRHSADGSSRCLDADTTRPGPCTPPGAHSSSAQADCTHSSTPDQKETRSDCALTRENKRAVKIHG</sequence>
<evidence type="ECO:0000256" key="1">
    <source>
        <dbReference type="SAM" id="MobiDB-lite"/>
    </source>
</evidence>
<organism evidence="2 3">
    <name type="scientific">Plakobranchus ocellatus</name>
    <dbReference type="NCBI Taxonomy" id="259542"/>
    <lineage>
        <taxon>Eukaryota</taxon>
        <taxon>Metazoa</taxon>
        <taxon>Spiralia</taxon>
        <taxon>Lophotrochozoa</taxon>
        <taxon>Mollusca</taxon>
        <taxon>Gastropoda</taxon>
        <taxon>Heterobranchia</taxon>
        <taxon>Euthyneura</taxon>
        <taxon>Panpulmonata</taxon>
        <taxon>Sacoglossa</taxon>
        <taxon>Placobranchoidea</taxon>
        <taxon>Plakobranchidae</taxon>
        <taxon>Plakobranchus</taxon>
    </lineage>
</organism>
<dbReference type="Proteomes" id="UP000735302">
    <property type="component" value="Unassembled WGS sequence"/>
</dbReference>
<accession>A0AAV4CW65</accession>
<feature type="region of interest" description="Disordered" evidence="1">
    <location>
        <begin position="106"/>
        <end position="169"/>
    </location>
</feature>
<comment type="caution">
    <text evidence="2">The sequence shown here is derived from an EMBL/GenBank/DDBJ whole genome shotgun (WGS) entry which is preliminary data.</text>
</comment>
<feature type="compositionally biased region" description="Basic and acidic residues" evidence="1">
    <location>
        <begin position="147"/>
        <end position="163"/>
    </location>
</feature>
<feature type="compositionally biased region" description="Polar residues" evidence="1">
    <location>
        <begin position="132"/>
        <end position="146"/>
    </location>
</feature>